<evidence type="ECO:0000313" key="2">
    <source>
        <dbReference type="Proteomes" id="UP001596066"/>
    </source>
</evidence>
<comment type="caution">
    <text evidence="1">The sequence shown here is derived from an EMBL/GenBank/DDBJ whole genome shotgun (WGS) entry which is preliminary data.</text>
</comment>
<protein>
    <submittedName>
        <fullName evidence="1">Uncharacterized protein</fullName>
    </submittedName>
</protein>
<gene>
    <name evidence="1" type="ORF">ACFPZF_03085</name>
</gene>
<accession>A0ABW0V3A1</accession>
<name>A0ABW0V3A1_9ACTN</name>
<dbReference type="EMBL" id="JBHSOC010000003">
    <property type="protein sequence ID" value="MFC5640335.1"/>
    <property type="molecule type" value="Genomic_DNA"/>
</dbReference>
<proteinExistence type="predicted"/>
<keyword evidence="2" id="KW-1185">Reference proteome</keyword>
<reference evidence="2" key="1">
    <citation type="journal article" date="2019" name="Int. J. Syst. Evol. Microbiol.">
        <title>The Global Catalogue of Microorganisms (GCM) 10K type strain sequencing project: providing services to taxonomists for standard genome sequencing and annotation.</title>
        <authorList>
            <consortium name="The Broad Institute Genomics Platform"/>
            <consortium name="The Broad Institute Genome Sequencing Center for Infectious Disease"/>
            <person name="Wu L."/>
            <person name="Ma J."/>
        </authorList>
    </citation>
    <scope>NUCLEOTIDE SEQUENCE [LARGE SCALE GENOMIC DNA]</scope>
    <source>
        <strain evidence="2">CGMCC 4.1622</strain>
    </source>
</reference>
<evidence type="ECO:0000313" key="1">
    <source>
        <dbReference type="EMBL" id="MFC5640335.1"/>
    </source>
</evidence>
<dbReference type="Proteomes" id="UP001596066">
    <property type="component" value="Unassembled WGS sequence"/>
</dbReference>
<sequence>MSVALPPGLAGWAEQLGALSPQLGIALGPLVRRIEALVADREPQTAPEGELDGFGGLTRAGSPERLPASEWLLAQEFPDEFVRRAADRELLHFAPEFRAARPRGRVVVLVDAGPAQAGAARLVQLAALVVLHRRAAARGTDLAVGVLGDPPGEYLDGDLSRLLPGWLRARRHRDAEVADVREAEAALDAPDEAWLLTSPALAEQLPTRRRVLAAAPSRWAADGVTHVRLALSGGAAELPLPERRIAVRALRGEEFRTGPRPAAPPPELPAGRLMPTFTGPAAVLLARPPGSDKLLVSKLPMAAHPRQLLRPTKHGFPGPVVAAARIGRRLIVLTAEKGCLTTRVVGRPLGGVGLRRPVPFAELGVDRELLADLLERPVLPVELDVNDVLVPLAGRWWALKPDGGFKALGELGPRGSTLLGGPPFRWAWEGYVRSGFLPPDADEYVMSRAAVAWRAGADHWCVRLREAPPGTPPQVIPVPQGVEVVGVAGEGQQPVLVTVEPGERVVRSVWASGSRTLDRFSGGALAPFVHWEQPLIVAEPQPGRLVVGNPVTGWIRATTGDPR</sequence>
<dbReference type="RefSeq" id="WP_346144249.1">
    <property type="nucleotide sequence ID" value="NZ_BAAAUA010000016.1"/>
</dbReference>
<organism evidence="1 2">
    <name type="scientific">Kitasatospora cinereorecta</name>
    <dbReference type="NCBI Taxonomy" id="285560"/>
    <lineage>
        <taxon>Bacteria</taxon>
        <taxon>Bacillati</taxon>
        <taxon>Actinomycetota</taxon>
        <taxon>Actinomycetes</taxon>
        <taxon>Kitasatosporales</taxon>
        <taxon>Streptomycetaceae</taxon>
        <taxon>Kitasatospora</taxon>
    </lineage>
</organism>